<feature type="domain" description="Thioredoxin" evidence="6">
    <location>
        <begin position="241"/>
        <end position="381"/>
    </location>
</feature>
<dbReference type="InterPro" id="IPR017937">
    <property type="entry name" value="Thioredoxin_CS"/>
</dbReference>
<dbReference type="PANTHER" id="PTHR42852">
    <property type="entry name" value="THIOL:DISULFIDE INTERCHANGE PROTEIN DSBE"/>
    <property type="match status" value="1"/>
</dbReference>
<dbReference type="PANTHER" id="PTHR42852:SF6">
    <property type="entry name" value="THIOL:DISULFIDE INTERCHANGE PROTEIN DSBE"/>
    <property type="match status" value="1"/>
</dbReference>
<dbReference type="GO" id="GO:0016491">
    <property type="term" value="F:oxidoreductase activity"/>
    <property type="evidence" value="ECO:0007669"/>
    <property type="project" value="InterPro"/>
</dbReference>
<name>A0A1H3X3L8_9BACT</name>
<evidence type="ECO:0000256" key="5">
    <source>
        <dbReference type="SAM" id="SignalP"/>
    </source>
</evidence>
<dbReference type="InterPro" id="IPR025380">
    <property type="entry name" value="DUF4369"/>
</dbReference>
<evidence type="ECO:0000313" key="8">
    <source>
        <dbReference type="Proteomes" id="UP000199656"/>
    </source>
</evidence>
<keyword evidence="5" id="KW-0732">Signal</keyword>
<sequence length="381" mass="43036">MKNMIRAWRAVLAGAVLLGGLFAFNSAPQPKEFTITGTIPDADNLAVSLVRDPYGDAEQLATDTIRQGKFQLHCPVKEIMNVSLVYHQGRSMYSYPVILEPGKVRFKLTSTGLSQVSGAKYNNWILGYQRDSDYVKADRDVWAFRQPNAGKGPEAEWEGIQHFMKRFDIRSQYLQKVLHNKKDPVAAVIAAVMLELEPDRAASMKIVEAAAPELGENSKLLKQARRMNESQLEMITRRQGKMIGEDFIDFTLPDLQGRQQRLGDLVKSHKYTLLQFWASWCVPCRAEIPMLKALYQVYHPQGLEIVSFSMDNNRVAWQKASEKEQLLWPNVSDGLADKSPVIKRYPVIGIPANVIIDQQGKIIASNLTGEELDNKIKSLFK</sequence>
<dbReference type="GO" id="GO:0017004">
    <property type="term" value="P:cytochrome complex assembly"/>
    <property type="evidence" value="ECO:0007669"/>
    <property type="project" value="UniProtKB-KW"/>
</dbReference>
<keyword evidence="2" id="KW-0201">Cytochrome c-type biogenesis</keyword>
<dbReference type="GO" id="GO:0016209">
    <property type="term" value="F:antioxidant activity"/>
    <property type="evidence" value="ECO:0007669"/>
    <property type="project" value="InterPro"/>
</dbReference>
<dbReference type="GO" id="GO:0030313">
    <property type="term" value="C:cell envelope"/>
    <property type="evidence" value="ECO:0007669"/>
    <property type="project" value="UniProtKB-SubCell"/>
</dbReference>
<dbReference type="SUPFAM" id="SSF52833">
    <property type="entry name" value="Thioredoxin-like"/>
    <property type="match status" value="1"/>
</dbReference>
<dbReference type="GO" id="GO:0016853">
    <property type="term" value="F:isomerase activity"/>
    <property type="evidence" value="ECO:0007669"/>
    <property type="project" value="UniProtKB-KW"/>
</dbReference>
<dbReference type="Pfam" id="PF14289">
    <property type="entry name" value="DUF4369"/>
    <property type="match status" value="1"/>
</dbReference>
<evidence type="ECO:0000259" key="6">
    <source>
        <dbReference type="PROSITE" id="PS51352"/>
    </source>
</evidence>
<evidence type="ECO:0000256" key="4">
    <source>
        <dbReference type="ARBA" id="ARBA00023284"/>
    </source>
</evidence>
<dbReference type="STRING" id="408074.SAMN05660909_00254"/>
<evidence type="ECO:0000256" key="1">
    <source>
        <dbReference type="ARBA" id="ARBA00004196"/>
    </source>
</evidence>
<evidence type="ECO:0000313" key="7">
    <source>
        <dbReference type="EMBL" id="SDZ94015.1"/>
    </source>
</evidence>
<dbReference type="InterPro" id="IPR000866">
    <property type="entry name" value="AhpC/TSA"/>
</dbReference>
<feature type="chain" id="PRO_5011518990" evidence="5">
    <location>
        <begin position="24"/>
        <end position="381"/>
    </location>
</feature>
<dbReference type="OrthoDB" id="9794348at2"/>
<comment type="subcellular location">
    <subcellularLocation>
        <location evidence="1">Cell envelope</location>
    </subcellularLocation>
</comment>
<dbReference type="InterPro" id="IPR036249">
    <property type="entry name" value="Thioredoxin-like_sf"/>
</dbReference>
<dbReference type="EMBL" id="FNRL01000001">
    <property type="protein sequence ID" value="SDZ94015.1"/>
    <property type="molecule type" value="Genomic_DNA"/>
</dbReference>
<reference evidence="8" key="1">
    <citation type="submission" date="2016-10" db="EMBL/GenBank/DDBJ databases">
        <authorList>
            <person name="Varghese N."/>
            <person name="Submissions S."/>
        </authorList>
    </citation>
    <scope>NUCLEOTIDE SEQUENCE [LARGE SCALE GENOMIC DNA]</scope>
    <source>
        <strain evidence="8">DSM 23920</strain>
    </source>
</reference>
<evidence type="ECO:0000256" key="2">
    <source>
        <dbReference type="ARBA" id="ARBA00022748"/>
    </source>
</evidence>
<proteinExistence type="predicted"/>
<keyword evidence="4" id="KW-0676">Redox-active center</keyword>
<keyword evidence="7" id="KW-0413">Isomerase</keyword>
<keyword evidence="3" id="KW-1015">Disulfide bond</keyword>
<gene>
    <name evidence="7" type="ORF">SAMN05660909_00254</name>
</gene>
<dbReference type="AlphaFoldDB" id="A0A1H3X3L8"/>
<organism evidence="7 8">
    <name type="scientific">Chitinophaga terrae</name>
    <name type="common">ex Kim and Jung 2007</name>
    <dbReference type="NCBI Taxonomy" id="408074"/>
    <lineage>
        <taxon>Bacteria</taxon>
        <taxon>Pseudomonadati</taxon>
        <taxon>Bacteroidota</taxon>
        <taxon>Chitinophagia</taxon>
        <taxon>Chitinophagales</taxon>
        <taxon>Chitinophagaceae</taxon>
        <taxon>Chitinophaga</taxon>
    </lineage>
</organism>
<dbReference type="Proteomes" id="UP000199656">
    <property type="component" value="Unassembled WGS sequence"/>
</dbReference>
<feature type="signal peptide" evidence="5">
    <location>
        <begin position="1"/>
        <end position="23"/>
    </location>
</feature>
<dbReference type="InterPro" id="IPR013766">
    <property type="entry name" value="Thioredoxin_domain"/>
</dbReference>
<evidence type="ECO:0000256" key="3">
    <source>
        <dbReference type="ARBA" id="ARBA00023157"/>
    </source>
</evidence>
<dbReference type="PROSITE" id="PS51352">
    <property type="entry name" value="THIOREDOXIN_2"/>
    <property type="match status" value="1"/>
</dbReference>
<dbReference type="RefSeq" id="WP_089757814.1">
    <property type="nucleotide sequence ID" value="NZ_BKAT01000012.1"/>
</dbReference>
<dbReference type="CDD" id="cd02966">
    <property type="entry name" value="TlpA_like_family"/>
    <property type="match status" value="1"/>
</dbReference>
<dbReference type="InterPro" id="IPR050553">
    <property type="entry name" value="Thioredoxin_ResA/DsbE_sf"/>
</dbReference>
<dbReference type="Gene3D" id="3.40.30.10">
    <property type="entry name" value="Glutaredoxin"/>
    <property type="match status" value="1"/>
</dbReference>
<dbReference type="PROSITE" id="PS00194">
    <property type="entry name" value="THIOREDOXIN_1"/>
    <property type="match status" value="1"/>
</dbReference>
<dbReference type="Pfam" id="PF00578">
    <property type="entry name" value="AhpC-TSA"/>
    <property type="match status" value="1"/>
</dbReference>
<keyword evidence="8" id="KW-1185">Reference proteome</keyword>
<protein>
    <submittedName>
        <fullName evidence="7">Thiol-disulfide isomerase or thioredoxin</fullName>
    </submittedName>
</protein>
<accession>A0A1H3X3L8</accession>